<comment type="caution">
    <text evidence="3">The sequence shown here is derived from an EMBL/GenBank/DDBJ whole genome shotgun (WGS) entry which is preliminary data.</text>
</comment>
<feature type="transmembrane region" description="Helical" evidence="1">
    <location>
        <begin position="261"/>
        <end position="280"/>
    </location>
</feature>
<keyword evidence="1" id="KW-1133">Transmembrane helix</keyword>
<feature type="transmembrane region" description="Helical" evidence="1">
    <location>
        <begin position="82"/>
        <end position="102"/>
    </location>
</feature>
<reference evidence="3" key="1">
    <citation type="submission" date="2021-02" db="EMBL/GenBank/DDBJ databases">
        <authorList>
            <person name="Nowell W R."/>
        </authorList>
    </citation>
    <scope>NUCLEOTIDE SEQUENCE</scope>
</reference>
<feature type="transmembrane region" description="Helical" evidence="1">
    <location>
        <begin position="150"/>
        <end position="175"/>
    </location>
</feature>
<dbReference type="AlphaFoldDB" id="A0A8S2GRF5"/>
<evidence type="ECO:0000256" key="1">
    <source>
        <dbReference type="SAM" id="Phobius"/>
    </source>
</evidence>
<name>A0A8S2GRF5_9BILA</name>
<evidence type="ECO:0000313" key="3">
    <source>
        <dbReference type="EMBL" id="CAF3549030.1"/>
    </source>
</evidence>
<gene>
    <name evidence="2" type="ORF">OVA965_LOCUS2950</name>
    <name evidence="3" type="ORF">TMI583_LOCUS2949</name>
</gene>
<dbReference type="EMBL" id="CAJNOK010000675">
    <property type="protein sequence ID" value="CAF0768494.1"/>
    <property type="molecule type" value="Genomic_DNA"/>
</dbReference>
<sequence>MGSSGPNIVALNSSKVSPNMQTFDENKTFHHIWWKIALIILAFISFIITCVFNGLASTAPNGIFSQRTGNVSDNNRTEFTPAGWTFSIWGLIYFWQAAWLLYAISRILRKSNIDYLYKYPNTLHYTIFIFYIINMSLNCLWLVLWDRLEFGWALLVIFLMFVTIAIPMIITHILLEKNRNAYIESRQIIDIWLIRLLVHNGLAIYATWLFLAMNLNLTIWIKAMGKNATDAATAALSVVLLGIIIYFVCENIIFYNSMAYTWIPWFVLIFALSGIMSLNYKTPRNPTRNQSYVLALLIICDVNVPQEWQVDNVGNQFLRFTSPMSNKILVFVTDRGLNELASCDHWNVEDINCMKGGTFLEHV</sequence>
<accession>A0A8S2GRF5</accession>
<protein>
    <submittedName>
        <fullName evidence="3">Uncharacterized protein</fullName>
    </submittedName>
</protein>
<dbReference type="Proteomes" id="UP000677228">
    <property type="component" value="Unassembled WGS sequence"/>
</dbReference>
<feature type="transmembrane region" description="Helical" evidence="1">
    <location>
        <begin position="231"/>
        <end position="249"/>
    </location>
</feature>
<evidence type="ECO:0000313" key="2">
    <source>
        <dbReference type="EMBL" id="CAF0768494.1"/>
    </source>
</evidence>
<organism evidence="3 4">
    <name type="scientific">Didymodactylos carnosus</name>
    <dbReference type="NCBI Taxonomy" id="1234261"/>
    <lineage>
        <taxon>Eukaryota</taxon>
        <taxon>Metazoa</taxon>
        <taxon>Spiralia</taxon>
        <taxon>Gnathifera</taxon>
        <taxon>Rotifera</taxon>
        <taxon>Eurotatoria</taxon>
        <taxon>Bdelloidea</taxon>
        <taxon>Philodinida</taxon>
        <taxon>Philodinidae</taxon>
        <taxon>Didymodactylos</taxon>
    </lineage>
</organism>
<feature type="transmembrane region" description="Helical" evidence="1">
    <location>
        <begin position="196"/>
        <end position="219"/>
    </location>
</feature>
<dbReference type="EMBL" id="CAJOBA010000675">
    <property type="protein sequence ID" value="CAF3549030.1"/>
    <property type="molecule type" value="Genomic_DNA"/>
</dbReference>
<dbReference type="PANTHER" id="PTHR33802">
    <property type="entry name" value="SI:CH211-161H7.5-RELATED"/>
    <property type="match status" value="1"/>
</dbReference>
<keyword evidence="1" id="KW-0812">Transmembrane</keyword>
<dbReference type="Proteomes" id="UP000682733">
    <property type="component" value="Unassembled WGS sequence"/>
</dbReference>
<feature type="transmembrane region" description="Helical" evidence="1">
    <location>
        <begin position="36"/>
        <end position="56"/>
    </location>
</feature>
<proteinExistence type="predicted"/>
<dbReference type="PANTHER" id="PTHR33802:SF1">
    <property type="entry name" value="XK-RELATED PROTEIN"/>
    <property type="match status" value="1"/>
</dbReference>
<keyword evidence="1" id="KW-0472">Membrane</keyword>
<evidence type="ECO:0000313" key="4">
    <source>
        <dbReference type="Proteomes" id="UP000682733"/>
    </source>
</evidence>
<feature type="transmembrane region" description="Helical" evidence="1">
    <location>
        <begin position="123"/>
        <end position="144"/>
    </location>
</feature>